<dbReference type="AlphaFoldDB" id="A0A443P2E9"/>
<comment type="caution">
    <text evidence="1">The sequence shown here is derived from an EMBL/GenBank/DDBJ whole genome shotgun (WGS) entry which is preliminary data.</text>
</comment>
<evidence type="ECO:0000313" key="1">
    <source>
        <dbReference type="EMBL" id="RWR84941.1"/>
    </source>
</evidence>
<sequence>MTLNRLRTLYIRWRGWSRYGVSTVWSFGRNGGYRVADSRRPRTVQDLSGEGTGVPADEVYGLIHTVEAPVAGHRVQEKMSLTLFMKYGLRTANIPSIGSPKMKSPTAPHVEANGFLAKQCKLIKARQDLKILIAGYNGLRGKRLSLTLTALICTTILLWQWEKTPLFTVLSPQNQLEILSPVVVDAVQTLDHETANEEDVKIKAVEKETKDEQGERNTEEHLNEPTVETINDDAKNSGALPTGFETARSPEREMMVYESFKQGVTMPRANGLQTADDHYILVLIWLSRPWSCRLSQRTDFSYEGFRWQPENCEMPDFDGFTMQHRTVALVGNSLGRQQF</sequence>
<dbReference type="EMBL" id="QPKB01000005">
    <property type="protein sequence ID" value="RWR84941.1"/>
    <property type="molecule type" value="Genomic_DNA"/>
</dbReference>
<dbReference type="Proteomes" id="UP000283530">
    <property type="component" value="Unassembled WGS sequence"/>
</dbReference>
<evidence type="ECO:0000313" key="2">
    <source>
        <dbReference type="Proteomes" id="UP000283530"/>
    </source>
</evidence>
<protein>
    <submittedName>
        <fullName evidence="1">Protein trichome birefringence-like protein 14</fullName>
    </submittedName>
</protein>
<keyword evidence="2" id="KW-1185">Reference proteome</keyword>
<accession>A0A443P2E9</accession>
<gene>
    <name evidence="1" type="ORF">CKAN_01377700</name>
</gene>
<proteinExistence type="predicted"/>
<dbReference type="OrthoDB" id="630188at2759"/>
<organism evidence="1 2">
    <name type="scientific">Cinnamomum micranthum f. kanehirae</name>
    <dbReference type="NCBI Taxonomy" id="337451"/>
    <lineage>
        <taxon>Eukaryota</taxon>
        <taxon>Viridiplantae</taxon>
        <taxon>Streptophyta</taxon>
        <taxon>Embryophyta</taxon>
        <taxon>Tracheophyta</taxon>
        <taxon>Spermatophyta</taxon>
        <taxon>Magnoliopsida</taxon>
        <taxon>Magnoliidae</taxon>
        <taxon>Laurales</taxon>
        <taxon>Lauraceae</taxon>
        <taxon>Cinnamomum</taxon>
    </lineage>
</organism>
<reference evidence="1 2" key="1">
    <citation type="journal article" date="2019" name="Nat. Plants">
        <title>Stout camphor tree genome fills gaps in understanding of flowering plant genome evolution.</title>
        <authorList>
            <person name="Chaw S.M."/>
            <person name="Liu Y.C."/>
            <person name="Wu Y.W."/>
            <person name="Wang H.Y."/>
            <person name="Lin C.I."/>
            <person name="Wu C.S."/>
            <person name="Ke H.M."/>
            <person name="Chang L.Y."/>
            <person name="Hsu C.Y."/>
            <person name="Yang H.T."/>
            <person name="Sudianto E."/>
            <person name="Hsu M.H."/>
            <person name="Wu K.P."/>
            <person name="Wang L.N."/>
            <person name="Leebens-Mack J.H."/>
            <person name="Tsai I.J."/>
        </authorList>
    </citation>
    <scope>NUCLEOTIDE SEQUENCE [LARGE SCALE GENOMIC DNA]</scope>
    <source>
        <strain evidence="2">cv. Chaw 1501</strain>
        <tissue evidence="1">Young leaves</tissue>
    </source>
</reference>
<name>A0A443P2E9_9MAGN</name>